<reference evidence="2 3" key="1">
    <citation type="submission" date="2015-12" db="EMBL/GenBank/DDBJ databases">
        <title>Complete genome sequence of a multi-drug resistant strain Acidovorax sp. 12322-1.</title>
        <authorList>
            <person name="Ming D."/>
            <person name="Wang M."/>
            <person name="Hu S."/>
            <person name="Zhou Y."/>
            <person name="Jiang T."/>
        </authorList>
    </citation>
    <scope>NUCLEOTIDE SEQUENCE [LARGE SCALE GENOMIC DNA]</scope>
    <source>
        <strain evidence="2 3">12322-1</strain>
    </source>
</reference>
<reference evidence="1 4" key="2">
    <citation type="submission" date="2017-03" db="EMBL/GenBank/DDBJ databases">
        <title>Rapid Whole Genome Sequencing of Comamonas kerstersii Causing Continuous ambulatory Peritoneal Dialysis-Associated Peritonitis.</title>
        <authorList>
            <person name="Zheng B."/>
        </authorList>
    </citation>
    <scope>NUCLEOTIDE SEQUENCE [LARGE SCALE GENOMIC DNA]</scope>
    <source>
        <strain evidence="1 4">8943</strain>
    </source>
</reference>
<sequence length="77" mass="8722">MVRGVVFFGAMTGRALDVPVAQLVRLRSVVVHRWMGRTNSVNCMDWTESGTPLALKCSKLVREASEYFIQPIEEHFP</sequence>
<keyword evidence="3" id="KW-1185">Reference proteome</keyword>
<evidence type="ECO:0000313" key="4">
    <source>
        <dbReference type="Proteomes" id="UP000242792"/>
    </source>
</evidence>
<dbReference type="KEGG" id="cke:B5M06_12250"/>
<dbReference type="EMBL" id="CP020121">
    <property type="protein sequence ID" value="AQZ98905.1"/>
    <property type="molecule type" value="Genomic_DNA"/>
</dbReference>
<organism evidence="2 3">
    <name type="scientific">Comamonas kerstersii</name>
    <dbReference type="NCBI Taxonomy" id="225992"/>
    <lineage>
        <taxon>Bacteria</taxon>
        <taxon>Pseudomonadati</taxon>
        <taxon>Pseudomonadota</taxon>
        <taxon>Betaproteobacteria</taxon>
        <taxon>Burkholderiales</taxon>
        <taxon>Comamonadaceae</taxon>
        <taxon>Comamonas</taxon>
    </lineage>
</organism>
<gene>
    <name evidence="2" type="ORF">AS359_10880</name>
    <name evidence="1" type="ORF">B5M06_12250</name>
</gene>
<accession>A0A1V0BG58</accession>
<dbReference type="Proteomes" id="UP000053300">
    <property type="component" value="Unassembled WGS sequence"/>
</dbReference>
<dbReference type="STRING" id="225992.B5M06_12250"/>
<dbReference type="AlphaFoldDB" id="A0A0W7Z0T9"/>
<accession>A0A0W7Z0T9</accession>
<evidence type="ECO:0000313" key="2">
    <source>
        <dbReference type="EMBL" id="KUF40788.1"/>
    </source>
</evidence>
<evidence type="ECO:0000313" key="3">
    <source>
        <dbReference type="Proteomes" id="UP000053300"/>
    </source>
</evidence>
<evidence type="ECO:0000313" key="1">
    <source>
        <dbReference type="EMBL" id="AQZ98905.1"/>
    </source>
</evidence>
<proteinExistence type="predicted"/>
<dbReference type="Proteomes" id="UP000242792">
    <property type="component" value="Chromosome"/>
</dbReference>
<accession>A0A1V3THY4</accession>
<name>A0A0W7Z0T9_9BURK</name>
<protein>
    <submittedName>
        <fullName evidence="2">Uncharacterized protein</fullName>
    </submittedName>
</protein>
<dbReference type="EMBL" id="LPXH01000026">
    <property type="protein sequence ID" value="KUF40788.1"/>
    <property type="molecule type" value="Genomic_DNA"/>
</dbReference>